<dbReference type="Proteomes" id="UP000469734">
    <property type="component" value="Unassembled WGS sequence"/>
</dbReference>
<gene>
    <name evidence="2" type="ORF">GTP56_07955</name>
</gene>
<organism evidence="2 3">
    <name type="scientific">Duganella margarita</name>
    <dbReference type="NCBI Taxonomy" id="2692170"/>
    <lineage>
        <taxon>Bacteria</taxon>
        <taxon>Pseudomonadati</taxon>
        <taxon>Pseudomonadota</taxon>
        <taxon>Betaproteobacteria</taxon>
        <taxon>Burkholderiales</taxon>
        <taxon>Oxalobacteraceae</taxon>
        <taxon>Telluria group</taxon>
        <taxon>Duganella</taxon>
    </lineage>
</organism>
<evidence type="ECO:0000313" key="2">
    <source>
        <dbReference type="EMBL" id="MYM72130.1"/>
    </source>
</evidence>
<evidence type="ECO:0000256" key="1">
    <source>
        <dbReference type="SAM" id="MobiDB-lite"/>
    </source>
</evidence>
<protein>
    <submittedName>
        <fullName evidence="2">Uncharacterized protein</fullName>
    </submittedName>
</protein>
<proteinExistence type="predicted"/>
<dbReference type="AlphaFoldDB" id="A0A7X4KG80"/>
<accession>A0A7X4KG80</accession>
<name>A0A7X4KG80_9BURK</name>
<dbReference type="EMBL" id="WWCR01000006">
    <property type="protein sequence ID" value="MYM72130.1"/>
    <property type="molecule type" value="Genomic_DNA"/>
</dbReference>
<feature type="region of interest" description="Disordered" evidence="1">
    <location>
        <begin position="212"/>
        <end position="246"/>
    </location>
</feature>
<reference evidence="2 3" key="1">
    <citation type="submission" date="2019-12" db="EMBL/GenBank/DDBJ databases">
        <title>Novel species isolated from a subtropical stream in China.</title>
        <authorList>
            <person name="Lu H."/>
        </authorList>
    </citation>
    <scope>NUCLEOTIDE SEQUENCE [LARGE SCALE GENOMIC DNA]</scope>
    <source>
        <strain evidence="2 3">FT134W</strain>
    </source>
</reference>
<feature type="compositionally biased region" description="Polar residues" evidence="1">
    <location>
        <begin position="222"/>
        <end position="242"/>
    </location>
</feature>
<dbReference type="RefSeq" id="WP_161049707.1">
    <property type="nucleotide sequence ID" value="NZ_WWCR01000006.1"/>
</dbReference>
<evidence type="ECO:0000313" key="3">
    <source>
        <dbReference type="Proteomes" id="UP000469734"/>
    </source>
</evidence>
<sequence>MIEPITLTVAELAARWGQTPRQVLQFALHKCFPMYFYFDGLVFDAGDEWHRANGAWLENQERERLEKSIAAGEAQLKRHLQYIQGLVKPTEWEQPMDTDAVKAVRMQIDEDGAQLRHIRERLKVRDTERLACSRNGLVRAMPGTLQSVLERGSEPFPRWGYRPGAPVKIIERNGNQQHLDGHIWALEDARYPKELLTADDLQALMTDIKDIETPATKAPAPNAQSKTLAGSSMDNAEPSTSRHTLKSRSKAILHAEIAEACKLAINPSDTTSVWTELVKLSEKKFGCLIGPDEKEIKYQDGEVVRSFRKRNLSERLARAATRGDA</sequence>
<comment type="caution">
    <text evidence="2">The sequence shown here is derived from an EMBL/GenBank/DDBJ whole genome shotgun (WGS) entry which is preliminary data.</text>
</comment>